<evidence type="ECO:0008006" key="3">
    <source>
        <dbReference type="Google" id="ProtNLM"/>
    </source>
</evidence>
<sequence>MVPVTVSLAAAVLTGCSVVQHGANAVKDANTSDTGRSKVGDCIDVIDGSMVDTKSEPVDCASPKAVYKVAEVHNTKADCAADYTSYEETLNGVSMAFLCLAPNFKEGACYQESSITGYRYADCGSADASFRVVLRIDGRSDESLCGTDSDKVITLAQPPTTFCVKDQ</sequence>
<evidence type="ECO:0000313" key="2">
    <source>
        <dbReference type="Proteomes" id="UP000279275"/>
    </source>
</evidence>
<keyword evidence="2" id="KW-1185">Reference proteome</keyword>
<protein>
    <recommendedName>
        <fullName evidence="3">Pyridine nucleotide-disulfide oxidoreductase</fullName>
    </recommendedName>
</protein>
<reference evidence="1 2" key="1">
    <citation type="submission" date="2018-10" db="EMBL/GenBank/DDBJ databases">
        <title>Isolation from cow dung.</title>
        <authorList>
            <person name="Ling L."/>
        </authorList>
    </citation>
    <scope>NUCLEOTIDE SEQUENCE [LARGE SCALE GENOMIC DNA]</scope>
    <source>
        <strain evidence="1 2">NEAU-LL90</strain>
    </source>
</reference>
<name>A0A3M2L3Y8_9NOCA</name>
<dbReference type="OrthoDB" id="3635048at2"/>
<accession>A0A3M2L3Y8</accession>
<dbReference type="EMBL" id="RFFH01000005">
    <property type="protein sequence ID" value="RMI32429.1"/>
    <property type="molecule type" value="Genomic_DNA"/>
</dbReference>
<dbReference type="Proteomes" id="UP000279275">
    <property type="component" value="Unassembled WGS sequence"/>
</dbReference>
<evidence type="ECO:0000313" key="1">
    <source>
        <dbReference type="EMBL" id="RMI32429.1"/>
    </source>
</evidence>
<gene>
    <name evidence="1" type="ORF">EBN03_15525</name>
</gene>
<comment type="caution">
    <text evidence="1">The sequence shown here is derived from an EMBL/GenBank/DDBJ whole genome shotgun (WGS) entry which is preliminary data.</text>
</comment>
<proteinExistence type="predicted"/>
<dbReference type="AlphaFoldDB" id="A0A3M2L3Y8"/>
<organism evidence="1 2">
    <name type="scientific">Nocardia stercoris</name>
    <dbReference type="NCBI Taxonomy" id="2483361"/>
    <lineage>
        <taxon>Bacteria</taxon>
        <taxon>Bacillati</taxon>
        <taxon>Actinomycetota</taxon>
        <taxon>Actinomycetes</taxon>
        <taxon>Mycobacteriales</taxon>
        <taxon>Nocardiaceae</taxon>
        <taxon>Nocardia</taxon>
    </lineage>
</organism>